<dbReference type="EMBL" id="BAAAPW010000005">
    <property type="protein sequence ID" value="GAA2041346.1"/>
    <property type="molecule type" value="Genomic_DNA"/>
</dbReference>
<keyword evidence="2" id="KW-0413">Isomerase</keyword>
<organism evidence="2 3">
    <name type="scientific">Agromyces tropicus</name>
    <dbReference type="NCBI Taxonomy" id="555371"/>
    <lineage>
        <taxon>Bacteria</taxon>
        <taxon>Bacillati</taxon>
        <taxon>Actinomycetota</taxon>
        <taxon>Actinomycetes</taxon>
        <taxon>Micrococcales</taxon>
        <taxon>Microbacteriaceae</taxon>
        <taxon>Agromyces</taxon>
    </lineage>
</organism>
<comment type="caution">
    <text evidence="2">The sequence shown here is derived from an EMBL/GenBank/DDBJ whole genome shotgun (WGS) entry which is preliminary data.</text>
</comment>
<reference evidence="3" key="1">
    <citation type="journal article" date="2019" name="Int. J. Syst. Evol. Microbiol.">
        <title>The Global Catalogue of Microorganisms (GCM) 10K type strain sequencing project: providing services to taxonomists for standard genome sequencing and annotation.</title>
        <authorList>
            <consortium name="The Broad Institute Genomics Platform"/>
            <consortium name="The Broad Institute Genome Sequencing Center for Infectious Disease"/>
            <person name="Wu L."/>
            <person name="Ma J."/>
        </authorList>
    </citation>
    <scope>NUCLEOTIDE SEQUENCE [LARGE SCALE GENOMIC DNA]</scope>
    <source>
        <strain evidence="3">JCM 15672</strain>
    </source>
</reference>
<dbReference type="SUPFAM" id="SSF109854">
    <property type="entry name" value="DinB/YfiT-like putative metalloenzymes"/>
    <property type="match status" value="1"/>
</dbReference>
<gene>
    <name evidence="2" type="ORF">GCM10009819_28890</name>
</gene>
<keyword evidence="3" id="KW-1185">Reference proteome</keyword>
<accession>A0ABP5G6Z2</accession>
<evidence type="ECO:0000313" key="2">
    <source>
        <dbReference type="EMBL" id="GAA2041346.1"/>
    </source>
</evidence>
<evidence type="ECO:0000259" key="1">
    <source>
        <dbReference type="Pfam" id="PF11716"/>
    </source>
</evidence>
<sequence length="248" mass="26771">MTSLSDLRAAASAFGAAARLTDPEAPVRSAIWPTAGRLVDHLGNIQHWAAEQVRTGEAADRREFRRPADAERLTWFAQGAEQLVRVLESSDPERTVPILYGARGPARFWRRRMAHEATKHLWDLRTALDADPRFPAEVGAEGAADVIDEFGEVFMAEARRRGIAPLPGTVALVAADTDDAWRVTPGWVLERLTGGADTAEPVGATITGALGDLVLLLWERAPLEAPGRFDVDGDAAAATALATTRVHL</sequence>
<proteinExistence type="predicted"/>
<dbReference type="InterPro" id="IPR034660">
    <property type="entry name" value="DinB/YfiT-like"/>
</dbReference>
<dbReference type="PANTHER" id="PTHR40758">
    <property type="entry name" value="CONSERVED PROTEIN"/>
    <property type="match status" value="1"/>
</dbReference>
<dbReference type="InterPro" id="IPR024344">
    <property type="entry name" value="MDMPI_metal-binding"/>
</dbReference>
<evidence type="ECO:0000313" key="3">
    <source>
        <dbReference type="Proteomes" id="UP001501196"/>
    </source>
</evidence>
<protein>
    <submittedName>
        <fullName evidence="2">Maleylpyruvate isomerase family mycothiol-dependent enzyme</fullName>
    </submittedName>
</protein>
<dbReference type="PANTHER" id="PTHR40758:SF1">
    <property type="entry name" value="CONSERVED PROTEIN"/>
    <property type="match status" value="1"/>
</dbReference>
<dbReference type="RefSeq" id="WP_344375903.1">
    <property type="nucleotide sequence ID" value="NZ_BAAAPW010000005.1"/>
</dbReference>
<dbReference type="Proteomes" id="UP001501196">
    <property type="component" value="Unassembled WGS sequence"/>
</dbReference>
<feature type="domain" description="Mycothiol-dependent maleylpyruvate isomerase metal-binding" evidence="1">
    <location>
        <begin position="6"/>
        <end position="125"/>
    </location>
</feature>
<name>A0ABP5G6Z2_9MICO</name>
<dbReference type="GO" id="GO:0016853">
    <property type="term" value="F:isomerase activity"/>
    <property type="evidence" value="ECO:0007669"/>
    <property type="project" value="UniProtKB-KW"/>
</dbReference>
<dbReference type="Pfam" id="PF11716">
    <property type="entry name" value="MDMPI_N"/>
    <property type="match status" value="1"/>
</dbReference>